<dbReference type="SMART" id="SM00547">
    <property type="entry name" value="ZnF_RBZ"/>
    <property type="match status" value="2"/>
</dbReference>
<dbReference type="STRING" id="237561.A0A1D8PH22"/>
<keyword evidence="6 7" id="KW-0653">Protein transport</keyword>
<dbReference type="InterPro" id="IPR036388">
    <property type="entry name" value="WH-like_DNA-bd_sf"/>
</dbReference>
<keyword evidence="7" id="KW-0963">Cytoplasm</keyword>
<dbReference type="VEuPathDB" id="FungiDB:C2_04250W_A"/>
<keyword evidence="7" id="KW-0967">Endosome</keyword>
<dbReference type="GeneID" id="3637354"/>
<dbReference type="GO" id="GO:0032266">
    <property type="term" value="F:phosphatidylinositol-3-phosphate binding"/>
    <property type="evidence" value="ECO:0007669"/>
    <property type="project" value="UniProtKB-UniRule"/>
</dbReference>
<dbReference type="Gene3D" id="1.10.10.10">
    <property type="entry name" value="Winged helix-like DNA-binding domain superfamily/Winged helix DNA-binding domain"/>
    <property type="match status" value="2"/>
</dbReference>
<dbReference type="InterPro" id="IPR040608">
    <property type="entry name" value="Snf8/Vps36"/>
</dbReference>
<evidence type="ECO:0000313" key="9">
    <source>
        <dbReference type="CGD" id="CAL0000194345"/>
    </source>
</evidence>
<dbReference type="CGD" id="CAL0000194345">
    <property type="gene designation" value="VPS36"/>
</dbReference>
<dbReference type="PROSITE" id="PS51495">
    <property type="entry name" value="GLUE"/>
    <property type="match status" value="1"/>
</dbReference>
<dbReference type="OrthoDB" id="271448at2759"/>
<keyword evidence="3" id="KW-0479">Metal-binding</keyword>
<dbReference type="Pfam" id="PF04157">
    <property type="entry name" value="EAP30"/>
    <property type="match status" value="1"/>
</dbReference>
<dbReference type="Gene3D" id="2.30.29.30">
    <property type="entry name" value="Pleckstrin-homology domain (PH domain)/Phosphotyrosine-binding domain (PTB)"/>
    <property type="match status" value="2"/>
</dbReference>
<dbReference type="GO" id="GO:0030447">
    <property type="term" value="P:filamentous growth"/>
    <property type="evidence" value="ECO:0000315"/>
    <property type="project" value="CGD"/>
</dbReference>
<evidence type="ECO:0000256" key="1">
    <source>
        <dbReference type="ARBA" id="ARBA00009697"/>
    </source>
</evidence>
<dbReference type="GO" id="GO:0036177">
    <property type="term" value="P:filamentous growth of a population of unicellular organisms in response to pH"/>
    <property type="evidence" value="ECO:0000315"/>
    <property type="project" value="CGD"/>
</dbReference>
<dbReference type="Pfam" id="PF16988">
    <property type="entry name" value="Vps36-NZF-N"/>
    <property type="match status" value="1"/>
</dbReference>
<dbReference type="RefSeq" id="XP_720919.1">
    <property type="nucleotide sequence ID" value="XM_715826.1"/>
</dbReference>
<keyword evidence="11" id="KW-1185">Reference proteome</keyword>
<evidence type="ECO:0000256" key="3">
    <source>
        <dbReference type="ARBA" id="ARBA00022723"/>
    </source>
</evidence>
<keyword evidence="2 7" id="KW-0813">Transport</keyword>
<dbReference type="GO" id="GO:0071469">
    <property type="term" value="P:cellular response to alkaline pH"/>
    <property type="evidence" value="ECO:0000315"/>
    <property type="project" value="CGD"/>
</dbReference>
<reference evidence="10 11" key="2">
    <citation type="journal article" date="2007" name="Genome Biol.">
        <title>Assembly of the Candida albicans genome into sixteen supercontigs aligned on the eight chromosomes.</title>
        <authorList>
            <person name="van het Hoog M."/>
            <person name="Rast T.J."/>
            <person name="Martchenko M."/>
            <person name="Grindle S."/>
            <person name="Dignard D."/>
            <person name="Hogues H."/>
            <person name="Cuomo C."/>
            <person name="Berriman M."/>
            <person name="Scherer S."/>
            <person name="Magee B.B."/>
            <person name="Whiteway M."/>
            <person name="Chibana H."/>
            <person name="Nantel A."/>
            <person name="Magee P.T."/>
        </authorList>
    </citation>
    <scope>GENOME REANNOTATION</scope>
    <source>
        <strain evidence="11">SC5314 / ATCC MYA-2876</strain>
    </source>
</reference>
<dbReference type="InterPro" id="IPR011993">
    <property type="entry name" value="PH-like_dom_sf"/>
</dbReference>
<comment type="subcellular location">
    <subcellularLocation>
        <location evidence="7">Cytoplasm</location>
    </subcellularLocation>
    <subcellularLocation>
        <location evidence="7">Endosome</location>
    </subcellularLocation>
</comment>
<reference evidence="10 11" key="1">
    <citation type="journal article" date="2004" name="Proc. Natl. Acad. Sci. U.S.A.">
        <title>The diploid genome sequence of Candida albicans.</title>
        <authorList>
            <person name="Jones T."/>
            <person name="Federspiel N.A."/>
            <person name="Chibana H."/>
            <person name="Dungan J."/>
            <person name="Kalman S."/>
            <person name="Magee B.B."/>
            <person name="Newport G."/>
            <person name="Thorstenson Y.R."/>
            <person name="Agabian N."/>
            <person name="Magee P.T."/>
            <person name="Davis R.W."/>
            <person name="Scherer S."/>
        </authorList>
    </citation>
    <scope>NUCLEOTIDE SEQUENCE [LARGE SCALE GENOMIC DNA]</scope>
    <source>
        <strain evidence="11">SC5314 / ATCC MYA-2876</strain>
    </source>
</reference>
<keyword evidence="5" id="KW-0862">Zinc</keyword>
<dbReference type="InterPro" id="IPR031558">
    <property type="entry name" value="Vps36-NZF-N"/>
</dbReference>
<dbReference type="SUPFAM" id="SSF46785">
    <property type="entry name" value="Winged helix' DNA-binding domain"/>
    <property type="match status" value="1"/>
</dbReference>
<dbReference type="GO" id="GO:0000814">
    <property type="term" value="C:ESCRT II complex"/>
    <property type="evidence" value="ECO:0000250"/>
    <property type="project" value="CGD"/>
</dbReference>
<dbReference type="SMR" id="A0A1D8PH22"/>
<dbReference type="InterPro" id="IPR036390">
    <property type="entry name" value="WH_DNA-bd_sf"/>
</dbReference>
<evidence type="ECO:0000313" key="11">
    <source>
        <dbReference type="Proteomes" id="UP000000559"/>
    </source>
</evidence>
<dbReference type="InterPro" id="IPR037855">
    <property type="entry name" value="Vps36"/>
</dbReference>
<sequence>MTTSWLNIWNPVLINRSNRPILQENEYNIYIRDNVGLYQGRQKIINHQNGRVYLTNKRLIYFDNNDSSRSIAVELKLFKNAELVAGYFRRSPKVTLYIKTENSDTTNIGGNDSGSNTKNIAIDWVCKICSFNNHLAADYKLNENELPKCTSCGIRPSKSYLMQILDSAQNNIPIREDSPASMTPEPESVSPNNDNQCPKCTFINHPALRYCEICGTELKSSNNNNNNNNTKLFKVTQSLSNVSINSNPSNLKLETGEESYTNNQPYIKLSFRKGGESKFYQEVCKVLDDIKWQILEEKGGINKNAVKLVDNSSTVNNNNTASGGGGGGIHALERLGELQRKQNEMILTTSLDDLEQLMFKYQDLIKLSTSFNKLIKQPPSTTSGVVIPALSIKKSSPLYHQELSRHISEFSINFKLTQKTSMISSQDLFAEYNRFLIRNQGFGSELVNCDDFKCAIELFEKLNLPVVVKQYVNSDIYVIRPKVNANIYGEHIVQYLKDQEHEYKLMTLQREIISGDYENINNDLYNAVNYGKTVSEISNKFNWSYNITIEELEKCVEEGSVVIDHHISGTFYYVNKFSFSETEWDDTKEIQEMRELLIKEQQEITISLRNEYDKQNMDNLVNIDPDYSFFGAGNNDKEDDLESTVTTSVSQSQTQSFNDLIGLQF</sequence>
<dbReference type="eggNOG" id="KOG2760">
    <property type="taxonomic scope" value="Eukaryota"/>
</dbReference>
<dbReference type="InterPro" id="IPR001876">
    <property type="entry name" value="Znf_RanBP2"/>
</dbReference>
<evidence type="ECO:0000259" key="8">
    <source>
        <dbReference type="PROSITE" id="PS51495"/>
    </source>
</evidence>
<evidence type="ECO:0000256" key="5">
    <source>
        <dbReference type="ARBA" id="ARBA00022833"/>
    </source>
</evidence>
<dbReference type="Pfam" id="PF11605">
    <property type="entry name" value="Vps36_ESCRT-II"/>
    <property type="match status" value="1"/>
</dbReference>
<dbReference type="SUPFAM" id="SSF90209">
    <property type="entry name" value="Ran binding protein zinc finger-like"/>
    <property type="match status" value="1"/>
</dbReference>
<protein>
    <recommendedName>
        <fullName evidence="7">Vacuolar protein-sorting-associated protein 36</fullName>
    </recommendedName>
    <alternativeName>
        <fullName evidence="7">ESCRT-II complex subunit VPS36</fullName>
    </alternativeName>
</protein>
<evidence type="ECO:0000313" key="10">
    <source>
        <dbReference type="EMBL" id="AOW27451.1"/>
    </source>
</evidence>
<comment type="similarity">
    <text evidence="1 7">Belongs to the VPS36 family.</text>
</comment>
<feature type="domain" description="GLUE N-terminal" evidence="8">
    <location>
        <begin position="12"/>
        <end position="299"/>
    </location>
</feature>
<dbReference type="Proteomes" id="UP000000559">
    <property type="component" value="Chromosome 2"/>
</dbReference>
<dbReference type="AlphaFoldDB" id="A0A1D8PH22"/>
<evidence type="ECO:0000256" key="6">
    <source>
        <dbReference type="ARBA" id="ARBA00022927"/>
    </source>
</evidence>
<evidence type="ECO:0000256" key="2">
    <source>
        <dbReference type="ARBA" id="ARBA00022448"/>
    </source>
</evidence>
<dbReference type="GO" id="GO:0036178">
    <property type="term" value="P:filamentous growth of a population of unicellular organisms in response to neutral pH"/>
    <property type="evidence" value="ECO:0000315"/>
    <property type="project" value="CGD"/>
</dbReference>
<dbReference type="GO" id="GO:0043328">
    <property type="term" value="P:protein transport to vacuole involved in ubiquitin-dependent protein catabolic process via the multivesicular body sorting pathway"/>
    <property type="evidence" value="ECO:0000318"/>
    <property type="project" value="GO_Central"/>
</dbReference>
<comment type="function">
    <text evidence="7">Component of the ESCRT-II complex (endosomal sorting complex required for transport II), which is required for multivesicular body (MVB) formation and sorting of endosomal cargo proteins into MVBs.</text>
</comment>
<dbReference type="GO" id="GO:0031902">
    <property type="term" value="C:late endosome membrane"/>
    <property type="evidence" value="ECO:0000318"/>
    <property type="project" value="GO_Central"/>
</dbReference>
<dbReference type="GO" id="GO:0071467">
    <property type="term" value="P:cellular response to pH"/>
    <property type="evidence" value="ECO:0000315"/>
    <property type="project" value="CGD"/>
</dbReference>
<dbReference type="InterPro" id="IPR021648">
    <property type="entry name" value="GLUE_dom"/>
</dbReference>
<evidence type="ECO:0000256" key="7">
    <source>
        <dbReference type="RuleBase" id="RU367095"/>
    </source>
</evidence>
<dbReference type="PANTHER" id="PTHR13128">
    <property type="entry name" value="VACUOLAR PROTEIN-SORTING-ASSOCIATED PROTEIN 36"/>
    <property type="match status" value="1"/>
</dbReference>
<dbReference type="InParanoid" id="A0A1D8PH22"/>
<dbReference type="PANTHER" id="PTHR13128:SF12">
    <property type="entry name" value="VACUOLAR PROTEIN-SORTING-ASSOCIATED PROTEIN 36"/>
    <property type="match status" value="1"/>
</dbReference>
<name>A0A1D8PH22_CANAL</name>
<keyword evidence="4" id="KW-0863">Zinc-finger</keyword>
<dbReference type="GO" id="GO:0008270">
    <property type="term" value="F:zinc ion binding"/>
    <property type="evidence" value="ECO:0007669"/>
    <property type="project" value="UniProtKB-KW"/>
</dbReference>
<reference evidence="10 11" key="3">
    <citation type="journal article" date="2013" name="Genome Biol.">
        <title>Assembly of a phased diploid Candida albicans genome facilitates allele-specific measurements and provides a simple model for repeat and indel structure.</title>
        <authorList>
            <person name="Muzzey D."/>
            <person name="Schwartz K."/>
            <person name="Weissman J.S."/>
            <person name="Sherlock G."/>
        </authorList>
    </citation>
    <scope>NUCLEOTIDE SEQUENCE [LARGE SCALE GENOMIC DNA]</scope>
    <source>
        <strain evidence="11">SC5314 / ATCC MYA-2876</strain>
    </source>
</reference>
<dbReference type="GO" id="GO:0043130">
    <property type="term" value="F:ubiquitin binding"/>
    <property type="evidence" value="ECO:0000318"/>
    <property type="project" value="GO_Central"/>
</dbReference>
<dbReference type="FunCoup" id="A0A1D8PH22">
    <property type="interactions" value="88"/>
</dbReference>
<comment type="subunit">
    <text evidence="7">Component of the endosomal sorting complex required for transport II (ESCRT-II).</text>
</comment>
<organism evidence="10 11">
    <name type="scientific">Candida albicans (strain SC5314 / ATCC MYA-2876)</name>
    <name type="common">Yeast</name>
    <dbReference type="NCBI Taxonomy" id="237561"/>
    <lineage>
        <taxon>Eukaryota</taxon>
        <taxon>Fungi</taxon>
        <taxon>Dikarya</taxon>
        <taxon>Ascomycota</taxon>
        <taxon>Saccharomycotina</taxon>
        <taxon>Pichiomycetes</taxon>
        <taxon>Debaryomycetaceae</taxon>
        <taxon>Candida/Lodderomyces clade</taxon>
        <taxon>Candida</taxon>
    </lineage>
</organism>
<dbReference type="EMBL" id="CP017624">
    <property type="protein sequence ID" value="AOW27451.1"/>
    <property type="molecule type" value="Genomic_DNA"/>
</dbReference>
<dbReference type="GO" id="GO:0006623">
    <property type="term" value="P:protein targeting to vacuole"/>
    <property type="evidence" value="ECO:0000315"/>
    <property type="project" value="CGD"/>
</dbReference>
<dbReference type="InterPro" id="IPR036443">
    <property type="entry name" value="Znf_RanBP2_sf"/>
</dbReference>
<gene>
    <name evidence="9 10" type="primary">VPS36</name>
    <name evidence="10" type="ordered locus">CAALFM_C204250WA</name>
    <name evidence="9" type="ordered locus">orf19.8414</name>
</gene>
<evidence type="ECO:0000256" key="4">
    <source>
        <dbReference type="ARBA" id="ARBA00022771"/>
    </source>
</evidence>
<proteinExistence type="inferred from homology"/>
<dbReference type="GO" id="GO:0071285">
    <property type="term" value="P:cellular response to lithium ion"/>
    <property type="evidence" value="ECO:0000315"/>
    <property type="project" value="CGD"/>
</dbReference>
<dbReference type="CDD" id="cd13227">
    <property type="entry name" value="PH-GRAM-like_Vps36"/>
    <property type="match status" value="1"/>
</dbReference>
<dbReference type="SUPFAM" id="SSF50729">
    <property type="entry name" value="PH domain-like"/>
    <property type="match status" value="2"/>
</dbReference>
<accession>A0A1D8PH22</accession>
<dbReference type="KEGG" id="cal:CAALFM_C204250WA"/>